<protein>
    <submittedName>
        <fullName evidence="1">Uncharacterized protein</fullName>
    </submittedName>
</protein>
<evidence type="ECO:0000313" key="2">
    <source>
        <dbReference type="Proteomes" id="UP000585272"/>
    </source>
</evidence>
<reference evidence="1 2" key="1">
    <citation type="submission" date="2020-08" db="EMBL/GenBank/DDBJ databases">
        <title>Genomic Encyclopedia of Archaeal and Bacterial Type Strains, Phase II (KMG-II): from individual species to whole genera.</title>
        <authorList>
            <person name="Goeker M."/>
        </authorList>
    </citation>
    <scope>NUCLEOTIDE SEQUENCE [LARGE SCALE GENOMIC DNA]</scope>
    <source>
        <strain evidence="1 2">DSM 23288</strain>
    </source>
</reference>
<keyword evidence="2" id="KW-1185">Reference proteome</keyword>
<sequence>MNRKSFLALLGFLFVAAWIALSFGDAILCLLGAALFYAIGAVIEGEIDLGEMQSRMRSQQRG</sequence>
<organism evidence="1 2">
    <name type="scientific">Conexibacter arvalis</name>
    <dbReference type="NCBI Taxonomy" id="912552"/>
    <lineage>
        <taxon>Bacteria</taxon>
        <taxon>Bacillati</taxon>
        <taxon>Actinomycetota</taxon>
        <taxon>Thermoleophilia</taxon>
        <taxon>Solirubrobacterales</taxon>
        <taxon>Conexibacteraceae</taxon>
        <taxon>Conexibacter</taxon>
    </lineage>
</organism>
<evidence type="ECO:0000313" key="1">
    <source>
        <dbReference type="EMBL" id="MBB4660481.1"/>
    </source>
</evidence>
<dbReference type="AlphaFoldDB" id="A0A840I879"/>
<dbReference type="Proteomes" id="UP000585272">
    <property type="component" value="Unassembled WGS sequence"/>
</dbReference>
<dbReference type="EMBL" id="JACHNU010000001">
    <property type="protein sequence ID" value="MBB4660481.1"/>
    <property type="molecule type" value="Genomic_DNA"/>
</dbReference>
<comment type="caution">
    <text evidence="1">The sequence shown here is derived from an EMBL/GenBank/DDBJ whole genome shotgun (WGS) entry which is preliminary data.</text>
</comment>
<name>A0A840I879_9ACTN</name>
<dbReference type="RefSeq" id="WP_183337844.1">
    <property type="nucleotide sequence ID" value="NZ_JACHNU010000001.1"/>
</dbReference>
<gene>
    <name evidence="1" type="ORF">BDZ31_000054</name>
</gene>
<proteinExistence type="predicted"/>
<accession>A0A840I879</accession>